<gene>
    <name evidence="2" type="ORF">CEW89_19595</name>
</gene>
<evidence type="ECO:0000313" key="2">
    <source>
        <dbReference type="EMBL" id="ATG49936.1"/>
    </source>
</evidence>
<dbReference type="RefSeq" id="WP_096807313.1">
    <property type="nucleotide sequence ID" value="NZ_CP022196.1"/>
</dbReference>
<evidence type="ECO:0000313" key="3">
    <source>
        <dbReference type="Proteomes" id="UP000217935"/>
    </source>
</evidence>
<dbReference type="AlphaFoldDB" id="A0A291GIR0"/>
<protein>
    <submittedName>
        <fullName evidence="2">Acetyltransferase</fullName>
    </submittedName>
</protein>
<reference evidence="2 3" key="1">
    <citation type="submission" date="2017-06" db="EMBL/GenBank/DDBJ databases">
        <title>Celeribacter sp. TSPH2 complete genome sequence.</title>
        <authorList>
            <person name="Woo J.-H."/>
            <person name="Kim H.-S."/>
        </authorList>
    </citation>
    <scope>NUCLEOTIDE SEQUENCE [LARGE SCALE GENOMIC DNA]</scope>
    <source>
        <strain evidence="2 3">TSPH2</strain>
    </source>
</reference>
<dbReference type="GO" id="GO:0016740">
    <property type="term" value="F:transferase activity"/>
    <property type="evidence" value="ECO:0007669"/>
    <property type="project" value="UniProtKB-KW"/>
</dbReference>
<name>A0A291GIR0_9RHOB</name>
<proteinExistence type="predicted"/>
<dbReference type="InterPro" id="IPR029058">
    <property type="entry name" value="AB_hydrolase_fold"/>
</dbReference>
<dbReference type="Gene3D" id="3.40.50.1820">
    <property type="entry name" value="alpha/beta hydrolase"/>
    <property type="match status" value="1"/>
</dbReference>
<feature type="signal peptide" evidence="1">
    <location>
        <begin position="1"/>
        <end position="23"/>
    </location>
</feature>
<keyword evidence="3" id="KW-1185">Reference proteome</keyword>
<dbReference type="PANTHER" id="PTHR37946">
    <property type="entry name" value="SLL1969 PROTEIN"/>
    <property type="match status" value="1"/>
</dbReference>
<evidence type="ECO:0000256" key="1">
    <source>
        <dbReference type="SAM" id="SignalP"/>
    </source>
</evidence>
<feature type="chain" id="PRO_5013171890" evidence="1">
    <location>
        <begin position="24"/>
        <end position="254"/>
    </location>
</feature>
<keyword evidence="2" id="KW-0808">Transferase</keyword>
<organism evidence="2 3">
    <name type="scientific">Celeribacter ethanolicus</name>
    <dbReference type="NCBI Taxonomy" id="1758178"/>
    <lineage>
        <taxon>Bacteria</taxon>
        <taxon>Pseudomonadati</taxon>
        <taxon>Pseudomonadota</taxon>
        <taxon>Alphaproteobacteria</taxon>
        <taxon>Rhodobacterales</taxon>
        <taxon>Roseobacteraceae</taxon>
        <taxon>Celeribacter</taxon>
    </lineage>
</organism>
<sequence>MTRFPALVFSTFVALTVSQSALAQDAPKPRCVILLHGLARTDASMLVMEHALEAAGYKTVNQDYPSRAAPVALLADPALRSAREACAPDSTPDVVTHSMGAILLRSFAADHPELTWGRVVMLGPPNHGSEIIDRFGEYAAFQAANGPAGLQLGTEGLPGTLPPVPFETGVIAGSQSLNPVLSAVVEGVDDGKVSIDSTGVEGMTAHLTLPVTHTFMMQNPRVIVQTRAFLDSGAFEPDLSMAEALRRLWRVGVD</sequence>
<dbReference type="PANTHER" id="PTHR37946:SF1">
    <property type="entry name" value="SLL1969 PROTEIN"/>
    <property type="match status" value="1"/>
</dbReference>
<dbReference type="Proteomes" id="UP000217935">
    <property type="component" value="Chromosome"/>
</dbReference>
<accession>A0A291GIR0</accession>
<dbReference type="KEGG" id="ceh:CEW89_19595"/>
<dbReference type="OrthoDB" id="556502at2"/>
<keyword evidence="1" id="KW-0732">Signal</keyword>
<dbReference type="EMBL" id="CP022196">
    <property type="protein sequence ID" value="ATG49936.1"/>
    <property type="molecule type" value="Genomic_DNA"/>
</dbReference>
<dbReference type="SUPFAM" id="SSF53474">
    <property type="entry name" value="alpha/beta-Hydrolases"/>
    <property type="match status" value="1"/>
</dbReference>